<proteinExistence type="predicted"/>
<accession>A0A2Z6T7L1</accession>
<keyword evidence="2" id="KW-1185">Reference proteome</keyword>
<dbReference type="EMBL" id="BFBY01000010">
    <property type="protein sequence ID" value="GBG05286.1"/>
    <property type="molecule type" value="Genomic_DNA"/>
</dbReference>
<organism evidence="1 2">
    <name type="scientific">Lactobacillus rodentium</name>
    <dbReference type="NCBI Taxonomy" id="947835"/>
    <lineage>
        <taxon>Bacteria</taxon>
        <taxon>Bacillati</taxon>
        <taxon>Bacillota</taxon>
        <taxon>Bacilli</taxon>
        <taxon>Lactobacillales</taxon>
        <taxon>Lactobacillaceae</taxon>
        <taxon>Lactobacillus</taxon>
    </lineage>
</organism>
<dbReference type="AlphaFoldDB" id="A0A2Z6T7L1"/>
<dbReference type="Proteomes" id="UP000257317">
    <property type="component" value="Unassembled WGS sequence"/>
</dbReference>
<evidence type="ECO:0000313" key="1">
    <source>
        <dbReference type="EMBL" id="GBG05286.1"/>
    </source>
</evidence>
<protein>
    <submittedName>
        <fullName evidence="1">Uncharacterized protein</fullName>
    </submittedName>
</protein>
<evidence type="ECO:0000313" key="2">
    <source>
        <dbReference type="Proteomes" id="UP000257317"/>
    </source>
</evidence>
<comment type="caution">
    <text evidence="1">The sequence shown here is derived from an EMBL/GenBank/DDBJ whole genome shotgun (WGS) entry which is preliminary data.</text>
</comment>
<name>A0A2Z6T7L1_9LACO</name>
<gene>
    <name evidence="1" type="ORF">LrDSM24759_12000</name>
</gene>
<reference evidence="2" key="1">
    <citation type="submission" date="2018-03" db="EMBL/GenBank/DDBJ databases">
        <title>New taxa in the Lactobacillus gasseri group.</title>
        <authorList>
            <person name="Tanizawa Y."/>
            <person name="Tohno M."/>
            <person name="Endo A."/>
            <person name="Arita M."/>
        </authorList>
    </citation>
    <scope>NUCLEOTIDE SEQUENCE [LARGE SCALE GENOMIC DNA]</scope>
    <source>
        <strain evidence="2">DSM 24759</strain>
    </source>
</reference>
<sequence>MTANEKIIALVKPEYLEKIPKIFRKHATEGTCNLIAREHPALYAAFEGDPSAADKEEMTKLVNGIFEQRMKKHKFL</sequence>
<dbReference type="RefSeq" id="WP_117118616.1">
    <property type="nucleotide sequence ID" value="NZ_BFBY01000010.1"/>
</dbReference>
<dbReference type="OrthoDB" id="3186599at2"/>